<organism evidence="1 2">
    <name type="scientific">Arcobacter acticola</name>
    <dbReference type="NCBI Taxonomy" id="1849015"/>
    <lineage>
        <taxon>Bacteria</taxon>
        <taxon>Pseudomonadati</taxon>
        <taxon>Campylobacterota</taxon>
        <taxon>Epsilonproteobacteria</taxon>
        <taxon>Campylobacterales</taxon>
        <taxon>Arcobacteraceae</taxon>
        <taxon>Arcobacter</taxon>
    </lineage>
</organism>
<dbReference type="EMBL" id="CP042652">
    <property type="protein sequence ID" value="QKE29965.1"/>
    <property type="molecule type" value="Genomic_DNA"/>
</dbReference>
<dbReference type="AlphaFoldDB" id="A0A6M8EZH3"/>
<evidence type="ECO:0000313" key="1">
    <source>
        <dbReference type="EMBL" id="QKE29965.1"/>
    </source>
</evidence>
<name>A0A6M8EZH3_9BACT</name>
<proteinExistence type="predicted"/>
<sequence>MLKNSEIIKKFGIASKTLYNWSESRPELYEFLKKSDDYFDKARDLNLLLRAYKKTIIPTFTKSELQFLVELDYKEKPTNLFEEFPEKFLQLCSKKLSTDNKIIIEILPKITTLSHIEKYLLLDKIYTYQSKLKDSKKDIDIKEYFLHLFGIFIKK</sequence>
<dbReference type="Proteomes" id="UP000503483">
    <property type="component" value="Chromosome"/>
</dbReference>
<evidence type="ECO:0000313" key="2">
    <source>
        <dbReference type="Proteomes" id="UP000503483"/>
    </source>
</evidence>
<dbReference type="KEGG" id="paco:AACT_2905"/>
<reference evidence="1 2" key="1">
    <citation type="submission" date="2019-08" db="EMBL/GenBank/DDBJ databases">
        <title>Complete genome sequence of Arcobacter acticola.</title>
        <authorList>
            <person name="Miller W."/>
        </authorList>
    </citation>
    <scope>NUCLEOTIDE SEQUENCE [LARGE SCALE GENOMIC DNA]</scope>
    <source>
        <strain evidence="1 2">KCTC 52212</strain>
    </source>
</reference>
<gene>
    <name evidence="1" type="ORF">AACT_2905</name>
</gene>
<accession>A0A6M8EZH3</accession>
<keyword evidence="2" id="KW-1185">Reference proteome</keyword>
<protein>
    <submittedName>
        <fullName evidence="1">Uncharacterized protein</fullName>
    </submittedName>
</protein>
<dbReference type="RefSeq" id="WP_172128192.1">
    <property type="nucleotide sequence ID" value="NZ_CP042652.1"/>
</dbReference>